<evidence type="ECO:0000256" key="2">
    <source>
        <dbReference type="ARBA" id="ARBA00022475"/>
    </source>
</evidence>
<dbReference type="Proteomes" id="UP000013785">
    <property type="component" value="Unassembled WGS sequence"/>
</dbReference>
<feature type="transmembrane region" description="Helical" evidence="6">
    <location>
        <begin position="395"/>
        <end position="419"/>
    </location>
</feature>
<keyword evidence="2" id="KW-1003">Cell membrane</keyword>
<protein>
    <recommendedName>
        <fullName evidence="9">MATE efflux family protein</fullName>
    </recommendedName>
</protein>
<evidence type="ECO:0000256" key="6">
    <source>
        <dbReference type="SAM" id="Phobius"/>
    </source>
</evidence>
<gene>
    <name evidence="7" type="ORF">UC3_03396</name>
</gene>
<accession>R3W300</accession>
<feature type="transmembrane region" description="Helical" evidence="6">
    <location>
        <begin position="144"/>
        <end position="165"/>
    </location>
</feature>
<dbReference type="OrthoDB" id="9811110at2"/>
<dbReference type="RefSeq" id="WP_010770026.1">
    <property type="nucleotide sequence ID" value="NZ_ASWE01000001.1"/>
</dbReference>
<dbReference type="eggNOG" id="COG0534">
    <property type="taxonomic scope" value="Bacteria"/>
</dbReference>
<dbReference type="STRING" id="154621.RV11_GL001393"/>
<evidence type="ECO:0000256" key="4">
    <source>
        <dbReference type="ARBA" id="ARBA00022989"/>
    </source>
</evidence>
<comment type="caution">
    <text evidence="7">The sequence shown here is derived from an EMBL/GenBank/DDBJ whole genome shotgun (WGS) entry which is preliminary data.</text>
</comment>
<feature type="transmembrane region" description="Helical" evidence="6">
    <location>
        <begin position="106"/>
        <end position="124"/>
    </location>
</feature>
<feature type="transmembrane region" description="Helical" evidence="6">
    <location>
        <begin position="244"/>
        <end position="266"/>
    </location>
</feature>
<keyword evidence="5 6" id="KW-0472">Membrane</keyword>
<feature type="transmembrane region" description="Helical" evidence="6">
    <location>
        <begin position="172"/>
        <end position="193"/>
    </location>
</feature>
<proteinExistence type="predicted"/>
<reference evidence="7 8" key="1">
    <citation type="submission" date="2013-02" db="EMBL/GenBank/DDBJ databases">
        <title>The Genome Sequence of Enterococcus phoeniculicola BAA-412.</title>
        <authorList>
            <consortium name="The Broad Institute Genome Sequencing Platform"/>
            <consortium name="The Broad Institute Genome Sequencing Center for Infectious Disease"/>
            <person name="Earl A.M."/>
            <person name="Gilmore M.S."/>
            <person name="Lebreton F."/>
            <person name="Walker B."/>
            <person name="Young S.K."/>
            <person name="Zeng Q."/>
            <person name="Gargeya S."/>
            <person name="Fitzgerald M."/>
            <person name="Haas B."/>
            <person name="Abouelleil A."/>
            <person name="Alvarado L."/>
            <person name="Arachchi H.M."/>
            <person name="Berlin A.M."/>
            <person name="Chapman S.B."/>
            <person name="Dewar J."/>
            <person name="Goldberg J."/>
            <person name="Griggs A."/>
            <person name="Gujja S."/>
            <person name="Hansen M."/>
            <person name="Howarth C."/>
            <person name="Imamovic A."/>
            <person name="Larimer J."/>
            <person name="McCowan C."/>
            <person name="Murphy C."/>
            <person name="Neiman D."/>
            <person name="Pearson M."/>
            <person name="Priest M."/>
            <person name="Roberts A."/>
            <person name="Saif S."/>
            <person name="Shea T."/>
            <person name="Sisk P."/>
            <person name="Sykes S."/>
            <person name="Wortman J."/>
            <person name="Nusbaum C."/>
            <person name="Birren B."/>
        </authorList>
    </citation>
    <scope>NUCLEOTIDE SEQUENCE [LARGE SCALE GENOMIC DNA]</scope>
    <source>
        <strain evidence="7 8">ATCC BAA-412</strain>
    </source>
</reference>
<evidence type="ECO:0000256" key="5">
    <source>
        <dbReference type="ARBA" id="ARBA00023136"/>
    </source>
</evidence>
<dbReference type="PATRIC" id="fig|1158610.3.peg.3389"/>
<dbReference type="AlphaFoldDB" id="R3W300"/>
<feature type="transmembrane region" description="Helical" evidence="6">
    <location>
        <begin position="322"/>
        <end position="344"/>
    </location>
</feature>
<dbReference type="GO" id="GO:0005886">
    <property type="term" value="C:plasma membrane"/>
    <property type="evidence" value="ECO:0007669"/>
    <property type="project" value="UniProtKB-SubCell"/>
</dbReference>
<name>R3W300_9ENTE</name>
<dbReference type="PANTHER" id="PTHR43823">
    <property type="entry name" value="SPORULATION PROTEIN YKVU"/>
    <property type="match status" value="1"/>
</dbReference>
<dbReference type="EMBL" id="AJAT01000018">
    <property type="protein sequence ID" value="EOL41831.1"/>
    <property type="molecule type" value="Genomic_DNA"/>
</dbReference>
<feature type="transmembrane region" description="Helical" evidence="6">
    <location>
        <begin position="364"/>
        <end position="383"/>
    </location>
</feature>
<comment type="subcellular location">
    <subcellularLocation>
        <location evidence="1">Cell membrane</location>
        <topology evidence="1">Multi-pass membrane protein</topology>
    </subcellularLocation>
</comment>
<feature type="transmembrane region" description="Helical" evidence="6">
    <location>
        <begin position="56"/>
        <end position="85"/>
    </location>
</feature>
<dbReference type="InterPro" id="IPR002528">
    <property type="entry name" value="MATE_fam"/>
</dbReference>
<evidence type="ECO:0000313" key="7">
    <source>
        <dbReference type="EMBL" id="EOL41831.1"/>
    </source>
</evidence>
<dbReference type="GO" id="GO:0015297">
    <property type="term" value="F:antiporter activity"/>
    <property type="evidence" value="ECO:0007669"/>
    <property type="project" value="InterPro"/>
</dbReference>
<dbReference type="HOGENOM" id="CLU_012893_0_2_9"/>
<keyword evidence="4 6" id="KW-1133">Transmembrane helix</keyword>
<feature type="transmembrane region" description="Helical" evidence="6">
    <location>
        <begin position="425"/>
        <end position="443"/>
    </location>
</feature>
<dbReference type="InterPro" id="IPR051327">
    <property type="entry name" value="MATE_MepA_subfamily"/>
</dbReference>
<evidence type="ECO:0008006" key="9">
    <source>
        <dbReference type="Google" id="ProtNLM"/>
    </source>
</evidence>
<feature type="transmembrane region" description="Helical" evidence="6">
    <location>
        <begin position="278"/>
        <end position="301"/>
    </location>
</feature>
<organism evidence="7 8">
    <name type="scientific">Enterococcus phoeniculicola ATCC BAA-412</name>
    <dbReference type="NCBI Taxonomy" id="1158610"/>
    <lineage>
        <taxon>Bacteria</taxon>
        <taxon>Bacillati</taxon>
        <taxon>Bacillota</taxon>
        <taxon>Bacilli</taxon>
        <taxon>Lactobacillales</taxon>
        <taxon>Enterococcaceae</taxon>
        <taxon>Enterococcus</taxon>
    </lineage>
</organism>
<evidence type="ECO:0000313" key="8">
    <source>
        <dbReference type="Proteomes" id="UP000013785"/>
    </source>
</evidence>
<keyword evidence="8" id="KW-1185">Reference proteome</keyword>
<dbReference type="Pfam" id="PF01554">
    <property type="entry name" value="MatE"/>
    <property type="match status" value="2"/>
</dbReference>
<evidence type="ECO:0000256" key="3">
    <source>
        <dbReference type="ARBA" id="ARBA00022692"/>
    </source>
</evidence>
<evidence type="ECO:0000256" key="1">
    <source>
        <dbReference type="ARBA" id="ARBA00004651"/>
    </source>
</evidence>
<feature type="transmembrane region" description="Helical" evidence="6">
    <location>
        <begin position="199"/>
        <end position="223"/>
    </location>
</feature>
<sequence length="463" mass="50350">MDEATVNGEILDRELGTKNIKKLFLKYGASTLVGMLAQAVMVMIEGVIIGNGLGALGLATVSIIMPLELLSLALGGAFGIGVSTISAIKLGEEKKEEAHRVFSEGFWLTTIITVVISVLIGINAHSVAGLLGATPDILNESTTFIQIFMIGFPFCVLGQVLCYMVRVDEKPGIATFLMTISSVIAIVELYYGVMVAKMGIVAVAIYYALSIGIWFLAIVYFLFGKTEFRIKLQLKMTTSDMKNMMIIGMPFFIVQISSFIFTWVVNVLLGNLGTSTDVASFGIINGYIFYNLNLVTTALTNGMQPIASYNYGAKFKKRLSELINVSVISNFVVIAGLTLLFALFSKNIIELFAGGDQKLVDVTSRNAVIMVCCSAFGLTSNIMSGYFQSIDNIKVSVILGISRFLFLAIPLMFLFSSLFGVDGVWYSQPVADMIVFGLSVIFIKKELQQLKIIKEGALSDEGR</sequence>
<dbReference type="PANTHER" id="PTHR43823:SF3">
    <property type="entry name" value="MULTIDRUG EXPORT PROTEIN MEPA"/>
    <property type="match status" value="1"/>
</dbReference>
<keyword evidence="3 6" id="KW-0812">Transmembrane</keyword>
<dbReference type="GO" id="GO:0042910">
    <property type="term" value="F:xenobiotic transmembrane transporter activity"/>
    <property type="evidence" value="ECO:0007669"/>
    <property type="project" value="InterPro"/>
</dbReference>
<feature type="transmembrane region" description="Helical" evidence="6">
    <location>
        <begin position="23"/>
        <end position="44"/>
    </location>
</feature>